<dbReference type="OrthoDB" id="455644at2"/>
<dbReference type="PANTHER" id="PTHR22916:SF3">
    <property type="entry name" value="UDP-GLCNAC:BETAGAL BETA-1,3-N-ACETYLGLUCOSAMINYLTRANSFERASE-LIKE PROTEIN 1"/>
    <property type="match status" value="1"/>
</dbReference>
<dbReference type="PANTHER" id="PTHR22916">
    <property type="entry name" value="GLYCOSYLTRANSFERASE"/>
    <property type="match status" value="1"/>
</dbReference>
<evidence type="ECO:0000259" key="1">
    <source>
        <dbReference type="Pfam" id="PF00535"/>
    </source>
</evidence>
<proteinExistence type="predicted"/>
<dbReference type="Pfam" id="PF00535">
    <property type="entry name" value="Glycos_transf_2"/>
    <property type="match status" value="1"/>
</dbReference>
<dbReference type="KEGG" id="mpro:BJP34_02455"/>
<dbReference type="InterPro" id="IPR001173">
    <property type="entry name" value="Glyco_trans_2-like"/>
</dbReference>
<sequence length="295" mass="33022">MPEKNKPLVSIIIPAYQAENTIAQAIKSLIGQTYSNWEVAIGSDDGVDYLSLLSRQGINDPRLKQAFTGGCGSGEGPARNTAVAISTGEVIANLDADDAYEPNRLAEMVPLAMTYGAAIDNTGVYNTDLIMYKCPFRDRTTVTFATADDILKPRVPFFPVFRRKFLGRGWTKVPFAADVMFNLELLSRVGKIAIHPQPLYQYYKRQNSITQSATAFETAQLAYHKILALLDAGELDLTEDIRSAATEEFSQNLRLNRVFRQYMQSGRCQNLEEFLDMTENGHADWLKSELEMEQL</sequence>
<accession>A0A1D8TLD5</accession>
<dbReference type="InterPro" id="IPR029044">
    <property type="entry name" value="Nucleotide-diphossugar_trans"/>
</dbReference>
<dbReference type="EMBL" id="CP017599">
    <property type="protein sequence ID" value="AOW98457.1"/>
    <property type="molecule type" value="Genomic_DNA"/>
</dbReference>
<gene>
    <name evidence="2" type="ORF">BJP34_02455</name>
</gene>
<dbReference type="Gene3D" id="3.90.550.10">
    <property type="entry name" value="Spore Coat Polysaccharide Biosynthesis Protein SpsA, Chain A"/>
    <property type="match status" value="1"/>
</dbReference>
<dbReference type="AlphaFoldDB" id="A0A1D8TLD5"/>
<dbReference type="RefSeq" id="WP_070390964.1">
    <property type="nucleotide sequence ID" value="NZ_CP017599.1"/>
</dbReference>
<dbReference type="SUPFAM" id="SSF53448">
    <property type="entry name" value="Nucleotide-diphospho-sugar transferases"/>
    <property type="match status" value="1"/>
</dbReference>
<evidence type="ECO:0000313" key="2">
    <source>
        <dbReference type="EMBL" id="AOW98457.1"/>
    </source>
</evidence>
<feature type="domain" description="Glycosyltransferase 2-like" evidence="1">
    <location>
        <begin position="10"/>
        <end position="164"/>
    </location>
</feature>
<organism evidence="2 3">
    <name type="scientific">Moorena producens PAL-8-15-08-1</name>
    <dbReference type="NCBI Taxonomy" id="1458985"/>
    <lineage>
        <taxon>Bacteria</taxon>
        <taxon>Bacillati</taxon>
        <taxon>Cyanobacteriota</taxon>
        <taxon>Cyanophyceae</taxon>
        <taxon>Coleofasciculales</taxon>
        <taxon>Coleofasciculaceae</taxon>
        <taxon>Moorena</taxon>
    </lineage>
</organism>
<dbReference type="STRING" id="1458985.BJP34_02455"/>
<evidence type="ECO:0000313" key="3">
    <source>
        <dbReference type="Proteomes" id="UP000177870"/>
    </source>
</evidence>
<dbReference type="Proteomes" id="UP000177870">
    <property type="component" value="Chromosome"/>
</dbReference>
<protein>
    <recommendedName>
        <fullName evidence="1">Glycosyltransferase 2-like domain-containing protein</fullName>
    </recommendedName>
</protein>
<dbReference type="GO" id="GO:0016758">
    <property type="term" value="F:hexosyltransferase activity"/>
    <property type="evidence" value="ECO:0007669"/>
    <property type="project" value="UniProtKB-ARBA"/>
</dbReference>
<reference evidence="3" key="1">
    <citation type="submission" date="2016-10" db="EMBL/GenBank/DDBJ databases">
        <title>Comparative genomics uncovers the prolific and rare metabolic potential of the cyanobacterial genus Moorea.</title>
        <authorList>
            <person name="Leao T."/>
            <person name="Castelao G."/>
            <person name="Korobeynikov A."/>
            <person name="Monroe E.A."/>
            <person name="Podell S."/>
            <person name="Glukhov E."/>
            <person name="Allen E."/>
            <person name="Gerwick W.H."/>
            <person name="Gerwick L."/>
        </authorList>
    </citation>
    <scope>NUCLEOTIDE SEQUENCE [LARGE SCALE GENOMIC DNA]</scope>
    <source>
        <strain evidence="3">PAL-8-15-08-1</strain>
    </source>
</reference>
<name>A0A1D8TLD5_9CYAN</name>
<dbReference type="CDD" id="cd00761">
    <property type="entry name" value="Glyco_tranf_GTA_type"/>
    <property type="match status" value="1"/>
</dbReference>